<accession>A0A1I0BW07</accession>
<dbReference type="PANTHER" id="PTHR33498">
    <property type="entry name" value="TRANSPOSASE FOR INSERTION SEQUENCE ELEMENT IS1557"/>
    <property type="match status" value="1"/>
</dbReference>
<dbReference type="OrthoDB" id="6197054at2"/>
<dbReference type="Pfam" id="PF01610">
    <property type="entry name" value="DDE_Tnp_ISL3"/>
    <property type="match status" value="1"/>
</dbReference>
<gene>
    <name evidence="2" type="ORF">SAMN05216389_105212</name>
</gene>
<keyword evidence="3" id="KW-1185">Reference proteome</keyword>
<reference evidence="2 3" key="1">
    <citation type="submission" date="2016-10" db="EMBL/GenBank/DDBJ databases">
        <authorList>
            <person name="de Groot N.N."/>
        </authorList>
    </citation>
    <scope>NUCLEOTIDE SEQUENCE [LARGE SCALE GENOMIC DNA]</scope>
    <source>
        <strain evidence="2 3">IBRC-M 10780</strain>
    </source>
</reference>
<dbReference type="STRING" id="930131.SAMN05216389_105212"/>
<name>A0A1I0BW07_9BACI</name>
<evidence type="ECO:0000259" key="1">
    <source>
        <dbReference type="Pfam" id="PF01610"/>
    </source>
</evidence>
<sequence>YGLKEAFRSWFDEAKNGTKDLGEIKQDLYHFYNQVEKSGMDEFIQAIGTLKNWQPEVLNSFAFGYNNGFVEGLNNQTKVIKRNAFGFKRYDRLRLRVLLHHQYKDLDFQVG</sequence>
<dbReference type="EMBL" id="FOHE01000005">
    <property type="protein sequence ID" value="SET11264.1"/>
    <property type="molecule type" value="Genomic_DNA"/>
</dbReference>
<feature type="non-terminal residue" evidence="2">
    <location>
        <position position="1"/>
    </location>
</feature>
<evidence type="ECO:0000313" key="2">
    <source>
        <dbReference type="EMBL" id="SET11264.1"/>
    </source>
</evidence>
<dbReference type="InterPro" id="IPR002560">
    <property type="entry name" value="Transposase_DDE"/>
</dbReference>
<dbReference type="AlphaFoldDB" id="A0A1I0BW07"/>
<evidence type="ECO:0000313" key="3">
    <source>
        <dbReference type="Proteomes" id="UP000198618"/>
    </source>
</evidence>
<feature type="domain" description="Transposase IS204/IS1001/IS1096/IS1165 DDE" evidence="1">
    <location>
        <begin position="1"/>
        <end position="97"/>
    </location>
</feature>
<organism evidence="2 3">
    <name type="scientific">Oceanobacillus limi</name>
    <dbReference type="NCBI Taxonomy" id="930131"/>
    <lineage>
        <taxon>Bacteria</taxon>
        <taxon>Bacillati</taxon>
        <taxon>Bacillota</taxon>
        <taxon>Bacilli</taxon>
        <taxon>Bacillales</taxon>
        <taxon>Bacillaceae</taxon>
        <taxon>Oceanobacillus</taxon>
    </lineage>
</organism>
<dbReference type="InterPro" id="IPR047951">
    <property type="entry name" value="Transpos_ISL3"/>
</dbReference>
<proteinExistence type="predicted"/>
<dbReference type="PANTHER" id="PTHR33498:SF1">
    <property type="entry name" value="TRANSPOSASE FOR INSERTION SEQUENCE ELEMENT IS1557"/>
    <property type="match status" value="1"/>
</dbReference>
<protein>
    <submittedName>
        <fullName evidence="2">Transposase</fullName>
    </submittedName>
</protein>
<dbReference type="Proteomes" id="UP000198618">
    <property type="component" value="Unassembled WGS sequence"/>
</dbReference>
<dbReference type="RefSeq" id="WP_139177922.1">
    <property type="nucleotide sequence ID" value="NZ_FOHE01000005.1"/>
</dbReference>